<sequence length="128" mass="14906">MSGQVYKKCLINLSNHPFEGWGEAQKQAAIREFGAVEDLPFPEIPPQWGIEEVNRLAEEMTQQIVERQPLALHLAGEFTFCYQLVKRLEAAGIRCVVATSRRMVQQLADNRKEVRFEFVRFRDYYSLK</sequence>
<protein>
    <recommendedName>
        <fullName evidence="3">CRISPR-associated protein</fullName>
    </recommendedName>
</protein>
<name>A0A846MQU3_9BACT</name>
<dbReference type="Proteomes" id="UP000537126">
    <property type="component" value="Unassembled WGS sequence"/>
</dbReference>
<comment type="caution">
    <text evidence="1">The sequence shown here is derived from an EMBL/GenBank/DDBJ whole genome shotgun (WGS) entry which is preliminary data.</text>
</comment>
<reference evidence="1 2" key="1">
    <citation type="submission" date="2020-03" db="EMBL/GenBank/DDBJ databases">
        <title>Genomic Encyclopedia of Type Strains, Phase IV (KMG-IV): sequencing the most valuable type-strain genomes for metagenomic binning, comparative biology and taxonomic classification.</title>
        <authorList>
            <person name="Goeker M."/>
        </authorList>
    </citation>
    <scope>NUCLEOTIDE SEQUENCE [LARGE SCALE GENOMIC DNA]</scope>
    <source>
        <strain evidence="1 2">DSM 5718</strain>
    </source>
</reference>
<organism evidence="1 2">
    <name type="scientific">Thermonema lapsum</name>
    <dbReference type="NCBI Taxonomy" id="28195"/>
    <lineage>
        <taxon>Bacteria</taxon>
        <taxon>Pseudomonadati</taxon>
        <taxon>Bacteroidota</taxon>
        <taxon>Cytophagia</taxon>
        <taxon>Cytophagales</taxon>
        <taxon>Thermonemataceae</taxon>
        <taxon>Thermonema</taxon>
    </lineage>
</organism>
<keyword evidence="2" id="KW-1185">Reference proteome</keyword>
<dbReference type="EMBL" id="JAASRN010000002">
    <property type="protein sequence ID" value="NIK73936.1"/>
    <property type="molecule type" value="Genomic_DNA"/>
</dbReference>
<evidence type="ECO:0000313" key="1">
    <source>
        <dbReference type="EMBL" id="NIK73936.1"/>
    </source>
</evidence>
<evidence type="ECO:0008006" key="3">
    <source>
        <dbReference type="Google" id="ProtNLM"/>
    </source>
</evidence>
<proteinExistence type="predicted"/>
<dbReference type="AlphaFoldDB" id="A0A846MQU3"/>
<accession>A0A846MQU3</accession>
<gene>
    <name evidence="1" type="ORF">FHS56_001449</name>
</gene>
<evidence type="ECO:0000313" key="2">
    <source>
        <dbReference type="Proteomes" id="UP000537126"/>
    </source>
</evidence>
<dbReference type="RefSeq" id="WP_166919189.1">
    <property type="nucleotide sequence ID" value="NZ_JAASRN010000002.1"/>
</dbReference>